<dbReference type="HOGENOM" id="CLU_2444582_0_0_1"/>
<dbReference type="AlphaFoldDB" id="A0A0E0E4P4"/>
<keyword evidence="2" id="KW-1185">Reference proteome</keyword>
<proteinExistence type="predicted"/>
<reference evidence="1" key="2">
    <citation type="submission" date="2018-05" db="EMBL/GenBank/DDBJ databases">
        <title>OmerRS3 (Oryza meridionalis Reference Sequence Version 3).</title>
        <authorList>
            <person name="Zhang J."/>
            <person name="Kudrna D."/>
            <person name="Lee S."/>
            <person name="Talag J."/>
            <person name="Welchert J."/>
            <person name="Wing R.A."/>
        </authorList>
    </citation>
    <scope>NUCLEOTIDE SEQUENCE [LARGE SCALE GENOMIC DNA]</scope>
    <source>
        <strain evidence="1">cv. OR44</strain>
    </source>
</reference>
<dbReference type="Gramene" id="OMERI06G23420.5">
    <property type="protein sequence ID" value="OMERI06G23420.5"/>
    <property type="gene ID" value="OMERI06G23420"/>
</dbReference>
<dbReference type="Proteomes" id="UP000008021">
    <property type="component" value="Chromosome 6"/>
</dbReference>
<sequence>MKSAASDLREKAAMARERGDVAGWLQRPATMEARAARSVARLRQLGVAISRCARWGGRGRRRAVPRTLEAVGYDDEFVTHPRRPRAQLLLRRLLHHYSNLLSF</sequence>
<dbReference type="EnsemblPlants" id="OMERI06G23420.5">
    <property type="protein sequence ID" value="OMERI06G23420.5"/>
    <property type="gene ID" value="OMERI06G23420"/>
</dbReference>
<evidence type="ECO:0000313" key="1">
    <source>
        <dbReference type="EnsemblPlants" id="OMERI06G23420.5"/>
    </source>
</evidence>
<accession>A0A0E0E4P4</accession>
<organism evidence="1">
    <name type="scientific">Oryza meridionalis</name>
    <dbReference type="NCBI Taxonomy" id="40149"/>
    <lineage>
        <taxon>Eukaryota</taxon>
        <taxon>Viridiplantae</taxon>
        <taxon>Streptophyta</taxon>
        <taxon>Embryophyta</taxon>
        <taxon>Tracheophyta</taxon>
        <taxon>Spermatophyta</taxon>
        <taxon>Magnoliopsida</taxon>
        <taxon>Liliopsida</taxon>
        <taxon>Poales</taxon>
        <taxon>Poaceae</taxon>
        <taxon>BOP clade</taxon>
        <taxon>Oryzoideae</taxon>
        <taxon>Oryzeae</taxon>
        <taxon>Oryzinae</taxon>
        <taxon>Oryza</taxon>
    </lineage>
</organism>
<name>A0A0E0E4P4_9ORYZ</name>
<protein>
    <submittedName>
        <fullName evidence="1">Uncharacterized protein</fullName>
    </submittedName>
</protein>
<evidence type="ECO:0000313" key="2">
    <source>
        <dbReference type="Proteomes" id="UP000008021"/>
    </source>
</evidence>
<reference evidence="1" key="1">
    <citation type="submission" date="2015-04" db="UniProtKB">
        <authorList>
            <consortium name="EnsemblPlants"/>
        </authorList>
    </citation>
    <scope>IDENTIFICATION</scope>
</reference>